<evidence type="ECO:0000256" key="1">
    <source>
        <dbReference type="ARBA" id="ARBA00001971"/>
    </source>
</evidence>
<dbReference type="Pfam" id="PF00067">
    <property type="entry name" value="p450"/>
    <property type="match status" value="1"/>
</dbReference>
<evidence type="ECO:0000256" key="2">
    <source>
        <dbReference type="ARBA" id="ARBA00010617"/>
    </source>
</evidence>
<organism evidence="4 5">
    <name type="scientific">Ammonicoccus fulvus</name>
    <dbReference type="NCBI Taxonomy" id="3138240"/>
    <lineage>
        <taxon>Bacteria</taxon>
        <taxon>Bacillati</taxon>
        <taxon>Actinomycetota</taxon>
        <taxon>Actinomycetes</taxon>
        <taxon>Propionibacteriales</taxon>
        <taxon>Propionibacteriaceae</taxon>
        <taxon>Ammonicoccus</taxon>
    </lineage>
</organism>
<keyword evidence="3" id="KW-0503">Monooxygenase</keyword>
<evidence type="ECO:0000313" key="5">
    <source>
        <dbReference type="Proteomes" id="UP001442841"/>
    </source>
</evidence>
<accession>A0ABZ3FSE6</accession>
<name>A0ABZ3FSE6_9ACTN</name>
<keyword evidence="3" id="KW-0560">Oxidoreductase</keyword>
<dbReference type="Proteomes" id="UP001442841">
    <property type="component" value="Chromosome"/>
</dbReference>
<dbReference type="RefSeq" id="WP_425309200.1">
    <property type="nucleotide sequence ID" value="NZ_CP154795.1"/>
</dbReference>
<dbReference type="PANTHER" id="PTHR24305:SF166">
    <property type="entry name" value="CYTOCHROME P450 12A4, MITOCHONDRIAL-RELATED"/>
    <property type="match status" value="1"/>
</dbReference>
<keyword evidence="5" id="KW-1185">Reference proteome</keyword>
<evidence type="ECO:0000313" key="4">
    <source>
        <dbReference type="EMBL" id="XAN07742.1"/>
    </source>
</evidence>
<evidence type="ECO:0000256" key="3">
    <source>
        <dbReference type="RuleBase" id="RU000461"/>
    </source>
</evidence>
<comment type="cofactor">
    <cofactor evidence="1">
        <name>heme</name>
        <dbReference type="ChEBI" id="CHEBI:30413"/>
    </cofactor>
</comment>
<dbReference type="InterPro" id="IPR036396">
    <property type="entry name" value="Cyt_P450_sf"/>
</dbReference>
<dbReference type="PANTHER" id="PTHR24305">
    <property type="entry name" value="CYTOCHROME P450"/>
    <property type="match status" value="1"/>
</dbReference>
<protein>
    <submittedName>
        <fullName evidence="4">Cytochrome P450</fullName>
    </submittedName>
</protein>
<proteinExistence type="inferred from homology"/>
<keyword evidence="3" id="KW-0479">Metal-binding</keyword>
<dbReference type="EMBL" id="CP154795">
    <property type="protein sequence ID" value="XAN07742.1"/>
    <property type="molecule type" value="Genomic_DNA"/>
</dbReference>
<comment type="similarity">
    <text evidence="2 3">Belongs to the cytochrome P450 family.</text>
</comment>
<reference evidence="4 5" key="1">
    <citation type="submission" date="2024-04" db="EMBL/GenBank/DDBJ databases">
        <title>Isolation of an actinomycete strain from pig manure.</title>
        <authorList>
            <person name="Gong T."/>
            <person name="Yu Z."/>
            <person name="An M."/>
            <person name="Wei C."/>
            <person name="Yang W."/>
            <person name="Liu L."/>
        </authorList>
    </citation>
    <scope>NUCLEOTIDE SEQUENCE [LARGE SCALE GENOMIC DNA]</scope>
    <source>
        <strain evidence="4 5">ZF39</strain>
    </source>
</reference>
<dbReference type="PROSITE" id="PS00086">
    <property type="entry name" value="CYTOCHROME_P450"/>
    <property type="match status" value="1"/>
</dbReference>
<dbReference type="PRINTS" id="PR00463">
    <property type="entry name" value="EP450I"/>
</dbReference>
<dbReference type="InterPro" id="IPR002401">
    <property type="entry name" value="Cyt_P450_E_grp-I"/>
</dbReference>
<keyword evidence="3" id="KW-0408">Iron</keyword>
<dbReference type="InterPro" id="IPR050121">
    <property type="entry name" value="Cytochrome_P450_monoxygenase"/>
</dbReference>
<sequence>MTAPTVSYPFAEWLITMSRLRGSVFFGWLGRPYAYLIGPEANEFVFSHDTHFRQREAFKGLIPVDGPTSVVVSDGEDHTRRRGLVRPGLHHRKVAGYVATMSRTAEEALDGVRPGETFDAYGLFRSAIRRSTMRALFGDRMAEQADVIGANLQPLMDLTDLLPDLVGVHERLRTGRWRRAMAAKEEIDRFVYAEIARLRDTDAEAESQVLATLVHGRDGTGSGLSDEEVRDQVVTLIAAGYETTSAAMGWALYGLGGRPELIEQARAEVLEVTGGAAPTMEQLPQLKLVGAVISEALRLYPPGSISARYVVQELEFGGKRIKPGTMLIYSPYATHRTAAVFDRPLEFRPERWLEDGFKPALGEYVPFGGGVHRCLGSTMATTELTVMLACLLARGSFALEPQKVRATGMSSMRPRDGVRITLRETAAIRP</sequence>
<dbReference type="InterPro" id="IPR017972">
    <property type="entry name" value="Cyt_P450_CS"/>
</dbReference>
<dbReference type="SUPFAM" id="SSF48264">
    <property type="entry name" value="Cytochrome P450"/>
    <property type="match status" value="1"/>
</dbReference>
<dbReference type="InterPro" id="IPR001128">
    <property type="entry name" value="Cyt_P450"/>
</dbReference>
<dbReference type="PRINTS" id="PR00385">
    <property type="entry name" value="P450"/>
</dbReference>
<dbReference type="Gene3D" id="1.10.630.10">
    <property type="entry name" value="Cytochrome P450"/>
    <property type="match status" value="1"/>
</dbReference>
<gene>
    <name evidence="4" type="ORF">AADG42_10655</name>
</gene>
<keyword evidence="3" id="KW-0349">Heme</keyword>